<keyword evidence="1" id="KW-0472">Membrane</keyword>
<reference evidence="3" key="1">
    <citation type="journal article" date="2006" name="Science">
        <title>Ancient noncoding elements conserved in the human genome.</title>
        <authorList>
            <person name="Venkatesh B."/>
            <person name="Kirkness E.F."/>
            <person name="Loh Y.H."/>
            <person name="Halpern A.L."/>
            <person name="Lee A.P."/>
            <person name="Johnson J."/>
            <person name="Dandona N."/>
            <person name="Viswanathan L.D."/>
            <person name="Tay A."/>
            <person name="Venter J.C."/>
            <person name="Strausberg R.L."/>
            <person name="Brenner S."/>
        </authorList>
    </citation>
    <scope>NUCLEOTIDE SEQUENCE [LARGE SCALE GENOMIC DNA]</scope>
</reference>
<dbReference type="Proteomes" id="UP000314986">
    <property type="component" value="Unassembled WGS sequence"/>
</dbReference>
<keyword evidence="1" id="KW-1133">Transmembrane helix</keyword>
<evidence type="ECO:0000256" key="1">
    <source>
        <dbReference type="SAM" id="Phobius"/>
    </source>
</evidence>
<reference evidence="2" key="4">
    <citation type="submission" date="2025-08" db="UniProtKB">
        <authorList>
            <consortium name="Ensembl"/>
        </authorList>
    </citation>
    <scope>IDENTIFICATION</scope>
</reference>
<dbReference type="STRING" id="7868.ENSCMIP00000009070"/>
<accession>A0A4W3H171</accession>
<evidence type="ECO:0000313" key="3">
    <source>
        <dbReference type="Proteomes" id="UP000314986"/>
    </source>
</evidence>
<proteinExistence type="predicted"/>
<dbReference type="InParanoid" id="A0A4W3H171"/>
<reference evidence="3" key="2">
    <citation type="journal article" date="2007" name="PLoS Biol.">
        <title>Survey sequencing and comparative analysis of the elephant shark (Callorhinchus milii) genome.</title>
        <authorList>
            <person name="Venkatesh B."/>
            <person name="Kirkness E.F."/>
            <person name="Loh Y.H."/>
            <person name="Halpern A.L."/>
            <person name="Lee A.P."/>
            <person name="Johnson J."/>
            <person name="Dandona N."/>
            <person name="Viswanathan L.D."/>
            <person name="Tay A."/>
            <person name="Venter J.C."/>
            <person name="Strausberg R.L."/>
            <person name="Brenner S."/>
        </authorList>
    </citation>
    <scope>NUCLEOTIDE SEQUENCE [LARGE SCALE GENOMIC DNA]</scope>
</reference>
<reference evidence="2" key="5">
    <citation type="submission" date="2025-09" db="UniProtKB">
        <authorList>
            <consortium name="Ensembl"/>
        </authorList>
    </citation>
    <scope>IDENTIFICATION</scope>
</reference>
<evidence type="ECO:0000313" key="2">
    <source>
        <dbReference type="Ensembl" id="ENSCMIP00000009070.1"/>
    </source>
</evidence>
<keyword evidence="1" id="KW-0812">Transmembrane</keyword>
<feature type="transmembrane region" description="Helical" evidence="1">
    <location>
        <begin position="136"/>
        <end position="157"/>
    </location>
</feature>
<dbReference type="Ensembl" id="ENSCMIT00000009321.1">
    <property type="protein sequence ID" value="ENSCMIP00000009070.1"/>
    <property type="gene ID" value="ENSCMIG00000004839.1"/>
</dbReference>
<keyword evidence="3" id="KW-1185">Reference proteome</keyword>
<protein>
    <submittedName>
        <fullName evidence="2">Polymerase delta-interacting protein 3-like</fullName>
    </submittedName>
</protein>
<reference evidence="3" key="3">
    <citation type="journal article" date="2014" name="Nature">
        <title>Elephant shark genome provides unique insights into gnathostome evolution.</title>
        <authorList>
            <consortium name="International Elephant Shark Genome Sequencing Consortium"/>
            <person name="Venkatesh B."/>
            <person name="Lee A.P."/>
            <person name="Ravi V."/>
            <person name="Maurya A.K."/>
            <person name="Lian M.M."/>
            <person name="Swann J.B."/>
            <person name="Ohta Y."/>
            <person name="Flajnik M.F."/>
            <person name="Sutoh Y."/>
            <person name="Kasahara M."/>
            <person name="Hoon S."/>
            <person name="Gangu V."/>
            <person name="Roy S.W."/>
            <person name="Irimia M."/>
            <person name="Korzh V."/>
            <person name="Kondrychyn I."/>
            <person name="Lim Z.W."/>
            <person name="Tay B.H."/>
            <person name="Tohari S."/>
            <person name="Kong K.W."/>
            <person name="Ho S."/>
            <person name="Lorente-Galdos B."/>
            <person name="Quilez J."/>
            <person name="Marques-Bonet T."/>
            <person name="Raney B.J."/>
            <person name="Ingham P.W."/>
            <person name="Tay A."/>
            <person name="Hillier L.W."/>
            <person name="Minx P."/>
            <person name="Boehm T."/>
            <person name="Wilson R.K."/>
            <person name="Brenner S."/>
            <person name="Warren W.C."/>
        </authorList>
    </citation>
    <scope>NUCLEOTIDE SEQUENCE [LARGE SCALE GENOMIC DNA]</scope>
</reference>
<organism evidence="2 3">
    <name type="scientific">Callorhinchus milii</name>
    <name type="common">Ghost shark</name>
    <dbReference type="NCBI Taxonomy" id="7868"/>
    <lineage>
        <taxon>Eukaryota</taxon>
        <taxon>Metazoa</taxon>
        <taxon>Chordata</taxon>
        <taxon>Craniata</taxon>
        <taxon>Vertebrata</taxon>
        <taxon>Chondrichthyes</taxon>
        <taxon>Holocephali</taxon>
        <taxon>Chimaeriformes</taxon>
        <taxon>Callorhinchidae</taxon>
        <taxon>Callorhinchus</taxon>
    </lineage>
</organism>
<name>A0A4W3H171_CALMI</name>
<sequence length="158" mass="16912">MNWPLQNIEPGSHNLSQAIRERCRIQPGLSVSKLSLGKTPLTKVVQNDSYTAPAPLPAPVPAPLTVSRFKHLTNISRTATLSLGEDTEEDLPPAEPVLSPLEGTKMTVNNLHTRVTEEDIVVSALAQACVCVTMCVTVGVCVIVCVCVTVCVCMCVCE</sequence>
<dbReference type="AlphaFoldDB" id="A0A4W3H171"/>